<evidence type="ECO:0000256" key="1">
    <source>
        <dbReference type="SAM" id="Phobius"/>
    </source>
</evidence>
<keyword evidence="1" id="KW-0812">Transmembrane</keyword>
<keyword evidence="2" id="KW-0934">Plastid</keyword>
<evidence type="ECO:0000313" key="2">
    <source>
        <dbReference type="EMBL" id="AHH24640.1"/>
    </source>
</evidence>
<organism evidence="2">
    <name type="scientific">Gracilaria salicornia</name>
    <dbReference type="NCBI Taxonomy" id="172968"/>
    <lineage>
        <taxon>Eukaryota</taxon>
        <taxon>Rhodophyta</taxon>
        <taxon>Florideophyceae</taxon>
        <taxon>Rhodymeniophycidae</taxon>
        <taxon>Gracilariales</taxon>
        <taxon>Gracilariaceae</taxon>
        <taxon>Gracilaria</taxon>
    </lineage>
</organism>
<feature type="transmembrane region" description="Helical" evidence="1">
    <location>
        <begin position="176"/>
        <end position="193"/>
    </location>
</feature>
<keyword evidence="1" id="KW-1133">Transmembrane helix</keyword>
<name>W8DWE7_9FLOR</name>
<dbReference type="RefSeq" id="YP_009019672.1">
    <property type="nucleotide sequence ID" value="NC_023785.1"/>
</dbReference>
<dbReference type="EMBL" id="KF861575">
    <property type="protein sequence ID" value="AHH24640.1"/>
    <property type="molecule type" value="Genomic_DNA"/>
</dbReference>
<dbReference type="AlphaFoldDB" id="W8DWE7"/>
<protein>
    <submittedName>
        <fullName evidence="2">Uncharacterized protein</fullName>
    </submittedName>
</protein>
<accession>W8DWE7</accession>
<keyword evidence="2" id="KW-0150">Chloroplast</keyword>
<keyword evidence="1" id="KW-0472">Membrane</keyword>
<geneLocation type="chloroplast" evidence="2"/>
<dbReference type="GeneID" id="18681147"/>
<proteinExistence type="predicted"/>
<reference evidence="2" key="1">
    <citation type="journal article" date="2014" name="Phycologia">
        <title>Highly conserved organellar genomes in the Gracilariales as inferred using new data from the Hawaiian invasive red alga Gracilaria salicornia (Rhodophyta).</title>
        <authorList>
            <person name="Campbell M.A."/>
            <person name="Presting G.G."/>
            <person name="Bennett M.S."/>
            <person name="Sherwood A.R."/>
        </authorList>
    </citation>
    <scope>NUCLEOTIDE SEQUENCE</scope>
</reference>
<sequence>MFDNYIFNMLTNYNYDICNSSNLYSSNFIKNLYVVSISIQVHISLYINSNKKYLKDKTSNFYWIFKRRCKLLLLYDIYWNLELNKKMYNCLIYECKNFLYSKDLLKRSRLNNHVQLKQIIQKLFSLFNIFFQYHNTLMSFKTVQKTYKLFSYILYSWYKKKYRKIVKLHNYWNNKLFINFIVSIRFSLLYIIFLEQINR</sequence>